<gene>
    <name evidence="1" type="ORF">GCM10007173_25660</name>
</gene>
<accession>A0ABQ2DNE4</accession>
<keyword evidence="2" id="KW-1185">Reference proteome</keyword>
<proteinExistence type="predicted"/>
<reference evidence="2" key="1">
    <citation type="journal article" date="2019" name="Int. J. Syst. Evol. Microbiol.">
        <title>The Global Catalogue of Microorganisms (GCM) 10K type strain sequencing project: providing services to taxonomists for standard genome sequencing and annotation.</title>
        <authorList>
            <consortium name="The Broad Institute Genomics Platform"/>
            <consortium name="The Broad Institute Genome Sequencing Center for Infectious Disease"/>
            <person name="Wu L."/>
            <person name="Ma J."/>
        </authorList>
    </citation>
    <scope>NUCLEOTIDE SEQUENCE [LARGE SCALE GENOMIC DNA]</scope>
    <source>
        <strain evidence="2">CGMCC 1.3685</strain>
    </source>
</reference>
<protein>
    <submittedName>
        <fullName evidence="1">Uncharacterized protein</fullName>
    </submittedName>
</protein>
<dbReference type="GeneID" id="303304917"/>
<evidence type="ECO:0000313" key="2">
    <source>
        <dbReference type="Proteomes" id="UP000606115"/>
    </source>
</evidence>
<evidence type="ECO:0000313" key="1">
    <source>
        <dbReference type="EMBL" id="GGJ65602.1"/>
    </source>
</evidence>
<organism evidence="1 2">
    <name type="scientific">Glutamicibacter ardleyensis</name>
    <dbReference type="NCBI Taxonomy" id="225894"/>
    <lineage>
        <taxon>Bacteria</taxon>
        <taxon>Bacillati</taxon>
        <taxon>Actinomycetota</taxon>
        <taxon>Actinomycetes</taxon>
        <taxon>Micrococcales</taxon>
        <taxon>Micrococcaceae</taxon>
        <taxon>Glutamicibacter</taxon>
    </lineage>
</organism>
<dbReference type="RefSeq" id="WP_096257803.1">
    <property type="nucleotide sequence ID" value="NZ_BMKX01000006.1"/>
</dbReference>
<dbReference type="Proteomes" id="UP000606115">
    <property type="component" value="Unassembled WGS sequence"/>
</dbReference>
<comment type="caution">
    <text evidence="1">The sequence shown here is derived from an EMBL/GenBank/DDBJ whole genome shotgun (WGS) entry which is preliminary data.</text>
</comment>
<name>A0ABQ2DNE4_9MICC</name>
<dbReference type="EMBL" id="BMKX01000006">
    <property type="protein sequence ID" value="GGJ65602.1"/>
    <property type="molecule type" value="Genomic_DNA"/>
</dbReference>
<sequence>MNPIGTLDEIRDWIISGTEHEIRFAIEGAARYSIGMINQMLEELSYEHDENCDVFLRGWLGSLSPLERLAAAEATESHYQLGLVGRPQAEDRALLQVMESVKPAIELVAEIFEFTHGRANDPDPSYTKRFTPRLLAYAEQLRSVAEDISNDVPLVQFMSAEVKRIEADNPEGYGQPAKYQVADALTQNLKFPAKKSDD</sequence>